<sequence length="792" mass="85288">MSDDTVKFEINGKPVEGRKGQMVIEVADQYGERIPRFCYHRKLSVAANCRMCLVEVEKAPKPMPACATPIGEGMKVFTHSSKALSAQKNTMEFLLINHPLDCPICDQGGECELQDLALGFGRDISRYTESKRVVQDPDLGPLISTDMTRCIHCTRCVRFTEEVGGFKELGATGRGENMRIGTYIQRTVDHELSGNVIDLCPVGALNNKPFRFRGRSWEMTQHEAVSPHDPVGSNFYAHTLRGDFLRAVPRENESINETWMADRDRFSCEGIYSDERVRQPMIREGGELREAGWDEAIEAAANGLRDIIQRDGGEQLGALAGASASLEELFLFQRLVRGLGSNNLDHRLGQGDFRSDDIESRMPGLGMKIADIEKLDAALVVGSNTRKEAPMLAHRLRKAALAGSRVSFVNPADYEFLFPVSASLVTGGSKMVDGLAEVAAAVASKLGKSLPEPVFALAEKAKVGEEAKAIADAIAEGDRKLVLLGPLARSHPQWSELQALADAIAALSGATLGHLPEGGNAPAAWLAGVLPHRGPGGQGLGQPGLDARAVFEQPRKAYLLLNCEPEREAWDSAAAAKALAEAPMVVAMASYYTPALKEYADVILPVGTYAESFGTRVNIEGRWQSTAGIINPVGESRPAWKVLRVLGSVFELDGFEQMDAETVLAEAHAEIGEPALDTRPQGSVKLTAAAQAKGYWRLGELPIYASDPLVRRAEPLQRTVDGRIAVRLSAADAEKLGVSDEGNVVVGANGAARELPVVIDEGLPAGSVVVPTGSELTRGLGPRHGTIEVKKA</sequence>
<dbReference type="CDD" id="cd00207">
    <property type="entry name" value="fer2"/>
    <property type="match status" value="1"/>
</dbReference>
<evidence type="ECO:0000256" key="8">
    <source>
        <dbReference type="ARBA" id="ARBA00023004"/>
    </source>
</evidence>
<dbReference type="PANTHER" id="PTHR43105:SF13">
    <property type="entry name" value="NADH-UBIQUINONE OXIDOREDUCTASE 75 KDA SUBUNIT, MITOCHONDRIAL"/>
    <property type="match status" value="1"/>
</dbReference>
<evidence type="ECO:0000259" key="14">
    <source>
        <dbReference type="PROSITE" id="PS51669"/>
    </source>
</evidence>
<name>A0AAP6MMD5_9GAMM</name>
<keyword evidence="7 13" id="KW-1278">Translocase</keyword>
<dbReference type="InterPro" id="IPR009010">
    <property type="entry name" value="Asp_de-COase-like_dom_sf"/>
</dbReference>
<dbReference type="InterPro" id="IPR054351">
    <property type="entry name" value="NADH_UbQ_OxRdtase_ferredoxin"/>
</dbReference>
<accession>A0AAP6MMD5</accession>
<dbReference type="Pfam" id="PF00384">
    <property type="entry name" value="Molybdopterin"/>
    <property type="match status" value="1"/>
</dbReference>
<dbReference type="EMBL" id="JAYGII010000015">
    <property type="protein sequence ID" value="MEA5445812.1"/>
    <property type="molecule type" value="Genomic_DNA"/>
</dbReference>
<gene>
    <name evidence="16" type="primary">nuoG</name>
    <name evidence="16" type="ORF">VCB98_08270</name>
</gene>
<keyword evidence="8 13" id="KW-0408">Iron</keyword>
<comment type="function">
    <text evidence="13">NDH-1 shuttles electrons from NADH, via FMN and iron-sulfur (Fe-S) centers, to quinones in the respiratory chain. Couples the redox reaction to proton translocation (for every two electrons transferred, four hydrogen ions are translocated across the cytoplasmic membrane), and thus conserves the redox energy in a proton gradient.</text>
</comment>
<dbReference type="GO" id="GO:0016651">
    <property type="term" value="F:oxidoreductase activity, acting on NAD(P)H"/>
    <property type="evidence" value="ECO:0007669"/>
    <property type="project" value="InterPro"/>
</dbReference>
<dbReference type="GO" id="GO:0051537">
    <property type="term" value="F:2 iron, 2 sulfur cluster binding"/>
    <property type="evidence" value="ECO:0007669"/>
    <property type="project" value="UniProtKB-UniRule"/>
</dbReference>
<keyword evidence="9 13" id="KW-0411">Iron-sulfur</keyword>
<dbReference type="Pfam" id="PF22117">
    <property type="entry name" value="Fer4_Nqo3"/>
    <property type="match status" value="1"/>
</dbReference>
<dbReference type="PROSITE" id="PS00641">
    <property type="entry name" value="COMPLEX1_75K_1"/>
    <property type="match status" value="1"/>
</dbReference>
<evidence type="ECO:0000256" key="1">
    <source>
        <dbReference type="ARBA" id="ARBA00001966"/>
    </source>
</evidence>
<reference evidence="16 17" key="1">
    <citation type="submission" date="2023-12" db="EMBL/GenBank/DDBJ databases">
        <title>Whole-genome sequencing of halo(alkali)philic microorganisms from hypersaline lakes.</title>
        <authorList>
            <person name="Sorokin D.Y."/>
            <person name="Merkel A.Y."/>
            <person name="Messina E."/>
            <person name="Yakimov M."/>
        </authorList>
    </citation>
    <scope>NUCLEOTIDE SEQUENCE [LARGE SCALE GENOMIC DNA]</scope>
    <source>
        <strain evidence="16 17">AB-CW1</strain>
    </source>
</reference>
<comment type="cofactor">
    <cofactor evidence="13">
        <name>[2Fe-2S] cluster</name>
        <dbReference type="ChEBI" id="CHEBI:190135"/>
    </cofactor>
    <text evidence="13">Binds 1 [2Fe-2S] cluster per subunit.</text>
</comment>
<keyword evidence="4 13" id="KW-0001">2Fe-2S</keyword>
<dbReference type="SUPFAM" id="SSF54292">
    <property type="entry name" value="2Fe-2S ferredoxin-like"/>
    <property type="match status" value="1"/>
</dbReference>
<dbReference type="SUPFAM" id="SSF50692">
    <property type="entry name" value="ADC-like"/>
    <property type="match status" value="1"/>
</dbReference>
<dbReference type="Gene3D" id="3.30.70.20">
    <property type="match status" value="1"/>
</dbReference>
<dbReference type="SUPFAM" id="SSF53706">
    <property type="entry name" value="Formate dehydrogenase/DMSO reductase, domains 1-3"/>
    <property type="match status" value="1"/>
</dbReference>
<dbReference type="GO" id="GO:0016020">
    <property type="term" value="C:membrane"/>
    <property type="evidence" value="ECO:0007669"/>
    <property type="project" value="InterPro"/>
</dbReference>
<comment type="subunit">
    <text evidence="11">Composed of 13 different subunits. Subunits NuoCD, E, F, and G constitute the peripheral sector of the complex.</text>
</comment>
<dbReference type="Proteomes" id="UP001302316">
    <property type="component" value="Unassembled WGS sequence"/>
</dbReference>
<dbReference type="GO" id="GO:0008137">
    <property type="term" value="F:NADH dehydrogenase (ubiquinone) activity"/>
    <property type="evidence" value="ECO:0007669"/>
    <property type="project" value="UniProtKB-UniRule"/>
</dbReference>
<evidence type="ECO:0000256" key="10">
    <source>
        <dbReference type="ARBA" id="ARBA00023027"/>
    </source>
</evidence>
<keyword evidence="10 13" id="KW-0520">NAD</keyword>
<dbReference type="SMART" id="SM00929">
    <property type="entry name" value="NADH-G_4Fe-4S_3"/>
    <property type="match status" value="1"/>
</dbReference>
<proteinExistence type="inferred from homology"/>
<keyword evidence="5 13" id="KW-0874">Quinone</keyword>
<dbReference type="InterPro" id="IPR036010">
    <property type="entry name" value="2Fe-2S_ferredoxin-like_sf"/>
</dbReference>
<evidence type="ECO:0000256" key="2">
    <source>
        <dbReference type="ARBA" id="ARBA00005404"/>
    </source>
</evidence>
<dbReference type="Pfam" id="PF22151">
    <property type="entry name" value="Fer4_NDSU1"/>
    <property type="match status" value="1"/>
</dbReference>
<comment type="catalytic activity">
    <reaction evidence="12 13">
        <text>a quinone + NADH + 5 H(+)(in) = a quinol + NAD(+) + 4 H(+)(out)</text>
        <dbReference type="Rhea" id="RHEA:57888"/>
        <dbReference type="ChEBI" id="CHEBI:15378"/>
        <dbReference type="ChEBI" id="CHEBI:24646"/>
        <dbReference type="ChEBI" id="CHEBI:57540"/>
        <dbReference type="ChEBI" id="CHEBI:57945"/>
        <dbReference type="ChEBI" id="CHEBI:132124"/>
    </reaction>
</comment>
<evidence type="ECO:0000256" key="6">
    <source>
        <dbReference type="ARBA" id="ARBA00022723"/>
    </source>
</evidence>
<organism evidence="16 17">
    <name type="scientific">Natronospira elongata</name>
    <dbReference type="NCBI Taxonomy" id="3110268"/>
    <lineage>
        <taxon>Bacteria</taxon>
        <taxon>Pseudomonadati</taxon>
        <taxon>Pseudomonadota</taxon>
        <taxon>Gammaproteobacteria</taxon>
        <taxon>Natronospirales</taxon>
        <taxon>Natronospiraceae</taxon>
        <taxon>Natronospira</taxon>
    </lineage>
</organism>
<dbReference type="RefSeq" id="WP_346051608.1">
    <property type="nucleotide sequence ID" value="NZ_JAYGII010000015.1"/>
</dbReference>
<dbReference type="Pfam" id="PF10588">
    <property type="entry name" value="NADH-G_4Fe-4S_3"/>
    <property type="match status" value="1"/>
</dbReference>
<dbReference type="InterPro" id="IPR019574">
    <property type="entry name" value="NADH_UbQ_OxRdtase_Gsu_4Fe4S-bd"/>
</dbReference>
<comment type="cofactor">
    <cofactor evidence="1 13">
        <name>[4Fe-4S] cluster</name>
        <dbReference type="ChEBI" id="CHEBI:49883"/>
    </cofactor>
</comment>
<dbReference type="InterPro" id="IPR001041">
    <property type="entry name" value="2Fe-2S_ferredoxin-type"/>
</dbReference>
<evidence type="ECO:0000256" key="7">
    <source>
        <dbReference type="ARBA" id="ARBA00022967"/>
    </source>
</evidence>
<evidence type="ECO:0000256" key="4">
    <source>
        <dbReference type="ARBA" id="ARBA00022714"/>
    </source>
</evidence>
<dbReference type="Gene3D" id="3.40.50.740">
    <property type="match status" value="2"/>
</dbReference>
<dbReference type="GO" id="GO:0051539">
    <property type="term" value="F:4 iron, 4 sulfur cluster binding"/>
    <property type="evidence" value="ECO:0007669"/>
    <property type="project" value="UniProtKB-KW"/>
</dbReference>
<evidence type="ECO:0000256" key="5">
    <source>
        <dbReference type="ARBA" id="ARBA00022719"/>
    </source>
</evidence>
<dbReference type="FunFam" id="3.10.20.740:FF:000001">
    <property type="entry name" value="NADH-quinone oxidoreductase subunit G"/>
    <property type="match status" value="1"/>
</dbReference>
<evidence type="ECO:0000256" key="12">
    <source>
        <dbReference type="ARBA" id="ARBA00047712"/>
    </source>
</evidence>
<dbReference type="AlphaFoldDB" id="A0AAP6MMD5"/>
<evidence type="ECO:0000256" key="13">
    <source>
        <dbReference type="RuleBase" id="RU003525"/>
    </source>
</evidence>
<dbReference type="PROSITE" id="PS51669">
    <property type="entry name" value="4FE4S_MOW_BIS_MGD"/>
    <property type="match status" value="1"/>
</dbReference>
<comment type="similarity">
    <text evidence="2 13">Belongs to the complex I 75 kDa subunit family.</text>
</comment>
<dbReference type="PROSITE" id="PS00643">
    <property type="entry name" value="COMPLEX1_75K_3"/>
    <property type="match status" value="1"/>
</dbReference>
<dbReference type="GO" id="GO:0046872">
    <property type="term" value="F:metal ion binding"/>
    <property type="evidence" value="ECO:0007669"/>
    <property type="project" value="UniProtKB-UniRule"/>
</dbReference>
<evidence type="ECO:0000313" key="16">
    <source>
        <dbReference type="EMBL" id="MEA5445812.1"/>
    </source>
</evidence>
<dbReference type="NCBIfam" id="TIGR01973">
    <property type="entry name" value="NuoG"/>
    <property type="match status" value="1"/>
</dbReference>
<evidence type="ECO:0000256" key="11">
    <source>
        <dbReference type="ARBA" id="ARBA00026021"/>
    </source>
</evidence>
<dbReference type="InterPro" id="IPR006656">
    <property type="entry name" value="Mopterin_OxRdtase"/>
</dbReference>
<evidence type="ECO:0000256" key="3">
    <source>
        <dbReference type="ARBA" id="ARBA00022485"/>
    </source>
</evidence>
<keyword evidence="17" id="KW-1185">Reference proteome</keyword>
<keyword evidence="6 13" id="KW-0479">Metal-binding</keyword>
<dbReference type="SUPFAM" id="SSF54862">
    <property type="entry name" value="4Fe-4S ferredoxins"/>
    <property type="match status" value="1"/>
</dbReference>
<dbReference type="PROSITE" id="PS00642">
    <property type="entry name" value="COMPLEX1_75K_2"/>
    <property type="match status" value="1"/>
</dbReference>
<dbReference type="InterPro" id="IPR006963">
    <property type="entry name" value="Mopterin_OxRdtase_4Fe-4S_dom"/>
</dbReference>
<feature type="domain" description="4Fe-4S Mo/W bis-MGD-type" evidence="14">
    <location>
        <begin position="219"/>
        <end position="275"/>
    </location>
</feature>
<dbReference type="Gene3D" id="3.40.228.10">
    <property type="entry name" value="Dimethylsulfoxide Reductase, domain 2"/>
    <property type="match status" value="1"/>
</dbReference>
<evidence type="ECO:0000256" key="9">
    <source>
        <dbReference type="ARBA" id="ARBA00023014"/>
    </source>
</evidence>
<dbReference type="InterPro" id="IPR010228">
    <property type="entry name" value="NADH_UbQ_OxRdtase_Gsu"/>
</dbReference>
<dbReference type="GO" id="GO:0048038">
    <property type="term" value="F:quinone binding"/>
    <property type="evidence" value="ECO:0007669"/>
    <property type="project" value="UniProtKB-UniRule"/>
</dbReference>
<dbReference type="PROSITE" id="PS51839">
    <property type="entry name" value="4FE4S_HC3"/>
    <property type="match status" value="1"/>
</dbReference>
<comment type="caution">
    <text evidence="16">The sequence shown here is derived from an EMBL/GenBank/DDBJ whole genome shotgun (WGS) entry which is preliminary data.</text>
</comment>
<dbReference type="EC" id="7.1.1.-" evidence="13"/>
<dbReference type="InterPro" id="IPR000283">
    <property type="entry name" value="NADH_UbQ_OxRdtase_75kDa_su_CS"/>
</dbReference>
<feature type="domain" description="4Fe-4S His(Cys)3-ligated-type" evidence="15">
    <location>
        <begin position="82"/>
        <end position="121"/>
    </location>
</feature>
<dbReference type="Pfam" id="PF13510">
    <property type="entry name" value="Fer2_4"/>
    <property type="match status" value="1"/>
</dbReference>
<dbReference type="Gene3D" id="3.10.20.740">
    <property type="match status" value="1"/>
</dbReference>
<dbReference type="PANTHER" id="PTHR43105">
    <property type="entry name" value="RESPIRATORY NITRATE REDUCTASE"/>
    <property type="match status" value="1"/>
</dbReference>
<protein>
    <recommendedName>
        <fullName evidence="13">NADH-quinone oxidoreductase</fullName>
        <ecNumber evidence="13">7.1.1.-</ecNumber>
    </recommendedName>
</protein>
<evidence type="ECO:0000259" key="15">
    <source>
        <dbReference type="PROSITE" id="PS51839"/>
    </source>
</evidence>
<dbReference type="GO" id="GO:0042773">
    <property type="term" value="P:ATP synthesis coupled electron transport"/>
    <property type="evidence" value="ECO:0007669"/>
    <property type="project" value="InterPro"/>
</dbReference>
<dbReference type="FunFam" id="3.30.70.20:FF:000002">
    <property type="entry name" value="NADH-ubiquinone oxidoreductase 75 kDa subunit"/>
    <property type="match status" value="1"/>
</dbReference>
<evidence type="ECO:0000313" key="17">
    <source>
        <dbReference type="Proteomes" id="UP001302316"/>
    </source>
</evidence>
<keyword evidence="3 13" id="KW-0004">4Fe-4S</keyword>
<dbReference type="InterPro" id="IPR050123">
    <property type="entry name" value="Prok_molybdopt-oxidoreductase"/>
</dbReference>